<dbReference type="AlphaFoldDB" id="A0A348FVM5"/>
<organism evidence="4 5">
    <name type="scientific">Blastochloris tepida</name>
    <dbReference type="NCBI Taxonomy" id="2233851"/>
    <lineage>
        <taxon>Bacteria</taxon>
        <taxon>Pseudomonadati</taxon>
        <taxon>Pseudomonadota</taxon>
        <taxon>Alphaproteobacteria</taxon>
        <taxon>Hyphomicrobiales</taxon>
        <taxon>Blastochloridaceae</taxon>
        <taxon>Blastochloris</taxon>
    </lineage>
</organism>
<keyword evidence="5" id="KW-1185">Reference proteome</keyword>
<feature type="domain" description="Glycosyltransferase subfamily 4-like N-terminal" evidence="3">
    <location>
        <begin position="23"/>
        <end position="170"/>
    </location>
</feature>
<dbReference type="PANTHER" id="PTHR12526:SF510">
    <property type="entry name" value="D-INOSITOL 3-PHOSPHATE GLYCOSYLTRANSFERASE"/>
    <property type="match status" value="1"/>
</dbReference>
<dbReference type="KEGG" id="blag:BLTE_00430"/>
<keyword evidence="1" id="KW-0328">Glycosyltransferase</keyword>
<dbReference type="PANTHER" id="PTHR12526">
    <property type="entry name" value="GLYCOSYLTRANSFERASE"/>
    <property type="match status" value="1"/>
</dbReference>
<dbReference type="EMBL" id="AP018907">
    <property type="protein sequence ID" value="BBF91358.1"/>
    <property type="molecule type" value="Genomic_DNA"/>
</dbReference>
<dbReference type="Proteomes" id="UP000266934">
    <property type="component" value="Chromosome"/>
</dbReference>
<protein>
    <recommendedName>
        <fullName evidence="3">Glycosyltransferase subfamily 4-like N-terminal domain-containing protein</fullName>
    </recommendedName>
</protein>
<evidence type="ECO:0000256" key="1">
    <source>
        <dbReference type="ARBA" id="ARBA00022676"/>
    </source>
</evidence>
<dbReference type="InterPro" id="IPR028098">
    <property type="entry name" value="Glyco_trans_4-like_N"/>
</dbReference>
<dbReference type="Pfam" id="PF13439">
    <property type="entry name" value="Glyco_transf_4"/>
    <property type="match status" value="1"/>
</dbReference>
<evidence type="ECO:0000259" key="3">
    <source>
        <dbReference type="Pfam" id="PF13439"/>
    </source>
</evidence>
<dbReference type="SUPFAM" id="SSF53756">
    <property type="entry name" value="UDP-Glycosyltransferase/glycogen phosphorylase"/>
    <property type="match status" value="1"/>
</dbReference>
<accession>A0A348FVM5</accession>
<evidence type="ECO:0000313" key="4">
    <source>
        <dbReference type="EMBL" id="BBF91358.1"/>
    </source>
</evidence>
<sequence>MRVLFLFWGRRGAMSQHLLDIGAAARELPGLEVHFSVSTGCEQFQEIAATGLPLFAVDTFSGPLSLMGRTLMLPGLRRRLARYIRENRIERVVVAMSHVWGPLVASAVRDAGAKLTVVVHDAEGHPGDPTGVVARWLLREARQADLVVTWSRHVAERLAATTPIPRERIRPLFHPLLNYAADGPAAAARGAGPCQFLFFGRLLAYKGLAVLAAAAEMLRAWGVPFRLAVVGDGDLGPLADRLAAAGAEVENRWVASGEIAGLLARHDVLVLPYLEASQSGVVPAAWAVGCPVIASRVSGLAEQVTDGVNGLLVPPGDAAALAQAMRRLCEDADLRRRLADGVAATRDSLSVRSYLRALLEM</sequence>
<reference evidence="4 5" key="1">
    <citation type="submission" date="2018-08" db="EMBL/GenBank/DDBJ databases">
        <title>Complete genome sequencing of Blastochloris tepida GI.</title>
        <authorList>
            <person name="Tsukatani Y."/>
            <person name="Mori H."/>
        </authorList>
    </citation>
    <scope>NUCLEOTIDE SEQUENCE [LARGE SCALE GENOMIC DNA]</scope>
    <source>
        <strain evidence="4 5">GI</strain>
    </source>
</reference>
<dbReference type="GO" id="GO:0016757">
    <property type="term" value="F:glycosyltransferase activity"/>
    <property type="evidence" value="ECO:0007669"/>
    <property type="project" value="UniProtKB-KW"/>
</dbReference>
<proteinExistence type="predicted"/>
<evidence type="ECO:0000256" key="2">
    <source>
        <dbReference type="ARBA" id="ARBA00022679"/>
    </source>
</evidence>
<dbReference type="Gene3D" id="3.40.50.2000">
    <property type="entry name" value="Glycogen Phosphorylase B"/>
    <property type="match status" value="2"/>
</dbReference>
<evidence type="ECO:0000313" key="5">
    <source>
        <dbReference type="Proteomes" id="UP000266934"/>
    </source>
</evidence>
<name>A0A348FVM5_9HYPH</name>
<keyword evidence="2" id="KW-0808">Transferase</keyword>
<dbReference type="CDD" id="cd03801">
    <property type="entry name" value="GT4_PimA-like"/>
    <property type="match status" value="1"/>
</dbReference>
<dbReference type="Pfam" id="PF13692">
    <property type="entry name" value="Glyco_trans_1_4"/>
    <property type="match status" value="1"/>
</dbReference>
<gene>
    <name evidence="4" type="ORF">BLTE_00430</name>
</gene>